<dbReference type="EMBL" id="CADCTR010001998">
    <property type="protein sequence ID" value="CAA9325829.1"/>
    <property type="molecule type" value="Genomic_DNA"/>
</dbReference>
<name>A0A6J4L9I9_9CHLR</name>
<gene>
    <name evidence="6" type="ORF">AVDCRST_MAG93-5955</name>
</gene>
<dbReference type="PROSITE" id="PS50893">
    <property type="entry name" value="ABC_TRANSPORTER_2"/>
    <property type="match status" value="1"/>
</dbReference>
<dbReference type="Pfam" id="PF00005">
    <property type="entry name" value="ABC_tran"/>
    <property type="match status" value="1"/>
</dbReference>
<evidence type="ECO:0000256" key="1">
    <source>
        <dbReference type="ARBA" id="ARBA00005417"/>
    </source>
</evidence>
<evidence type="ECO:0000256" key="2">
    <source>
        <dbReference type="ARBA" id="ARBA00022448"/>
    </source>
</evidence>
<evidence type="ECO:0000313" key="6">
    <source>
        <dbReference type="EMBL" id="CAA9325829.1"/>
    </source>
</evidence>
<dbReference type="PANTHER" id="PTHR43335">
    <property type="entry name" value="ABC TRANSPORTER, ATP-BINDING PROTEIN"/>
    <property type="match status" value="1"/>
</dbReference>
<dbReference type="PROSITE" id="PS00211">
    <property type="entry name" value="ABC_TRANSPORTER_1"/>
    <property type="match status" value="1"/>
</dbReference>
<dbReference type="Gene3D" id="3.40.50.300">
    <property type="entry name" value="P-loop containing nucleotide triphosphate hydrolases"/>
    <property type="match status" value="1"/>
</dbReference>
<accession>A0A6J4L9I9</accession>
<comment type="similarity">
    <text evidence="1">Belongs to the ABC transporter superfamily.</text>
</comment>
<dbReference type="SMART" id="SM00382">
    <property type="entry name" value="AAA"/>
    <property type="match status" value="1"/>
</dbReference>
<dbReference type="AlphaFoldDB" id="A0A6J4L9I9"/>
<evidence type="ECO:0000256" key="3">
    <source>
        <dbReference type="ARBA" id="ARBA00022741"/>
    </source>
</evidence>
<dbReference type="PANTHER" id="PTHR43335:SF4">
    <property type="entry name" value="ABC TRANSPORTER, ATP-BINDING PROTEIN"/>
    <property type="match status" value="1"/>
</dbReference>
<feature type="domain" description="ABC transporter" evidence="5">
    <location>
        <begin position="6"/>
        <end position="234"/>
    </location>
</feature>
<dbReference type="InterPro" id="IPR027417">
    <property type="entry name" value="P-loop_NTPase"/>
</dbReference>
<dbReference type="SUPFAM" id="SSF52540">
    <property type="entry name" value="P-loop containing nucleoside triphosphate hydrolases"/>
    <property type="match status" value="1"/>
</dbReference>
<keyword evidence="3" id="KW-0547">Nucleotide-binding</keyword>
<feature type="non-terminal residue" evidence="6">
    <location>
        <position position="316"/>
    </location>
</feature>
<dbReference type="InterPro" id="IPR017871">
    <property type="entry name" value="ABC_transporter-like_CS"/>
</dbReference>
<dbReference type="InterPro" id="IPR003593">
    <property type="entry name" value="AAA+_ATPase"/>
</dbReference>
<sequence>MSDPVIKTAGLRKTYGTKVAVADLTLEVPRGEVFGFLGPNGAGKSTAVKMLLGLVKPSGGEASVLGHQPGAQQAMRKIGFLPEHFRFHEWLHAEELLNLHGRLYGMDATARRKRIPEVLELVGLAEQARRPIAGFSKGMFQRIGIAQAVLNEPALVFLDEPTSALDPFGRMLVRNIIHELKHQGTTVFLNSHLLGEVEATCDRVAFIRAGTVLDTQVLRELAAGRLRVEIRVDAITPTLEEMLDELVRASDGKMMPYCPPAADKDTTLMYDLLDEALIPEIAERTIASGARLYGLTSHRRSLEQLFLDIVGAEDSG</sequence>
<proteinExistence type="inferred from homology"/>
<evidence type="ECO:0000256" key="4">
    <source>
        <dbReference type="ARBA" id="ARBA00022840"/>
    </source>
</evidence>
<keyword evidence="4 6" id="KW-0067">ATP-binding</keyword>
<evidence type="ECO:0000259" key="5">
    <source>
        <dbReference type="PROSITE" id="PS50893"/>
    </source>
</evidence>
<dbReference type="GO" id="GO:0005524">
    <property type="term" value="F:ATP binding"/>
    <property type="evidence" value="ECO:0007669"/>
    <property type="project" value="UniProtKB-KW"/>
</dbReference>
<keyword evidence="2" id="KW-0813">Transport</keyword>
<dbReference type="InterPro" id="IPR003439">
    <property type="entry name" value="ABC_transporter-like_ATP-bd"/>
</dbReference>
<protein>
    <submittedName>
        <fullName evidence="6">Efflux ABC transporter, ATP-binding protein</fullName>
    </submittedName>
</protein>
<reference evidence="6" key="1">
    <citation type="submission" date="2020-02" db="EMBL/GenBank/DDBJ databases">
        <authorList>
            <person name="Meier V. D."/>
        </authorList>
    </citation>
    <scope>NUCLEOTIDE SEQUENCE</scope>
    <source>
        <strain evidence="6">AVDCRST_MAG93</strain>
    </source>
</reference>
<organism evidence="6">
    <name type="scientific">uncultured Chloroflexia bacterium</name>
    <dbReference type="NCBI Taxonomy" id="1672391"/>
    <lineage>
        <taxon>Bacteria</taxon>
        <taxon>Bacillati</taxon>
        <taxon>Chloroflexota</taxon>
        <taxon>Chloroflexia</taxon>
        <taxon>environmental samples</taxon>
    </lineage>
</organism>
<dbReference type="CDD" id="cd03230">
    <property type="entry name" value="ABC_DR_subfamily_A"/>
    <property type="match status" value="1"/>
</dbReference>
<dbReference type="GO" id="GO:0016887">
    <property type="term" value="F:ATP hydrolysis activity"/>
    <property type="evidence" value="ECO:0007669"/>
    <property type="project" value="InterPro"/>
</dbReference>